<dbReference type="Proteomes" id="UP000177698">
    <property type="component" value="Unassembled WGS sequence"/>
</dbReference>
<organism evidence="9 10">
    <name type="scientific">Candidatus Roizmanbacteria bacterium RIFCSPLOWO2_01_FULL_37_12</name>
    <dbReference type="NCBI Taxonomy" id="1802056"/>
    <lineage>
        <taxon>Bacteria</taxon>
        <taxon>Candidatus Roizmaniibacteriota</taxon>
    </lineage>
</organism>
<evidence type="ECO:0008006" key="11">
    <source>
        <dbReference type="Google" id="ProtNLM"/>
    </source>
</evidence>
<gene>
    <name evidence="9" type="ORF">A2954_05660</name>
</gene>
<feature type="transmembrane region" description="Helical" evidence="8">
    <location>
        <begin position="264"/>
        <end position="283"/>
    </location>
</feature>
<feature type="transmembrane region" description="Helical" evidence="8">
    <location>
        <begin position="73"/>
        <end position="92"/>
    </location>
</feature>
<evidence type="ECO:0000256" key="3">
    <source>
        <dbReference type="ARBA" id="ARBA00022676"/>
    </source>
</evidence>
<reference evidence="9 10" key="1">
    <citation type="journal article" date="2016" name="Nat. Commun.">
        <title>Thousands of microbial genomes shed light on interconnected biogeochemical processes in an aquifer system.</title>
        <authorList>
            <person name="Anantharaman K."/>
            <person name="Brown C.T."/>
            <person name="Hug L.A."/>
            <person name="Sharon I."/>
            <person name="Castelle C.J."/>
            <person name="Probst A.J."/>
            <person name="Thomas B.C."/>
            <person name="Singh A."/>
            <person name="Wilkins M.J."/>
            <person name="Karaoz U."/>
            <person name="Brodie E.L."/>
            <person name="Williams K.H."/>
            <person name="Hubbard S.S."/>
            <person name="Banfield J.F."/>
        </authorList>
    </citation>
    <scope>NUCLEOTIDE SEQUENCE [LARGE SCALE GENOMIC DNA]</scope>
</reference>
<feature type="transmembrane region" description="Helical" evidence="8">
    <location>
        <begin position="289"/>
        <end position="308"/>
    </location>
</feature>
<keyword evidence="7 8" id="KW-0472">Membrane</keyword>
<dbReference type="GO" id="GO:0009103">
    <property type="term" value="P:lipopolysaccharide biosynthetic process"/>
    <property type="evidence" value="ECO:0007669"/>
    <property type="project" value="UniProtKB-ARBA"/>
</dbReference>
<evidence type="ECO:0000256" key="5">
    <source>
        <dbReference type="ARBA" id="ARBA00022692"/>
    </source>
</evidence>
<feature type="transmembrane region" description="Helical" evidence="8">
    <location>
        <begin position="315"/>
        <end position="333"/>
    </location>
</feature>
<keyword evidence="5 8" id="KW-0812">Transmembrane</keyword>
<accession>A0A1F7IBR1</accession>
<evidence type="ECO:0000256" key="8">
    <source>
        <dbReference type="SAM" id="Phobius"/>
    </source>
</evidence>
<evidence type="ECO:0000313" key="10">
    <source>
        <dbReference type="Proteomes" id="UP000177698"/>
    </source>
</evidence>
<feature type="transmembrane region" description="Helical" evidence="8">
    <location>
        <begin position="98"/>
        <end position="115"/>
    </location>
</feature>
<evidence type="ECO:0000256" key="1">
    <source>
        <dbReference type="ARBA" id="ARBA00004651"/>
    </source>
</evidence>
<sequence length="430" mass="50868">MLSWLFTRTPLLFLTQSLWRDEAFSYFLAKKNILEIVFLSVRDFNPPLYHVLLHFWLKIFGGSEISLRSLSLIFYWATLYVCFLILTGIFKLSLKKSLIYLSLFLLNPFLTYYAFEARTYSLFSFLATLSYYSFFKKRFKLYYIAAILGLFTHYFMLFIGLSQLLYIYLIFRKDHRYESLKKVVLKPIFIFLPWLILVLLFKNYFTSSFWIEKTTFKTFTSLFGIVYTGFEKNIGWISLILFLFFALSLAKIINKKRAEGYRLLVYLMLWGVGVPVVVAIISFVKPIFFPRYFIFSTVGFILLLVYCLEKMKSGAKALLLIILLSIAINYQKLQIQKLKKTDFQKVAREIKVLAKKDDFIYVSSELDFFTAKYYFPENKVLIYYKTYEEIPDYVGKVLISENDIARALPNYPQKAFIIKSKGTYNIQALY</sequence>
<proteinExistence type="predicted"/>
<feature type="transmembrane region" description="Helical" evidence="8">
    <location>
        <begin position="183"/>
        <end position="201"/>
    </location>
</feature>
<dbReference type="InterPro" id="IPR050297">
    <property type="entry name" value="LipidA_mod_glycosyltrf_83"/>
</dbReference>
<evidence type="ECO:0000256" key="2">
    <source>
        <dbReference type="ARBA" id="ARBA00022475"/>
    </source>
</evidence>
<evidence type="ECO:0000256" key="7">
    <source>
        <dbReference type="ARBA" id="ARBA00023136"/>
    </source>
</evidence>
<name>A0A1F7IBR1_9BACT</name>
<comment type="caution">
    <text evidence="9">The sequence shown here is derived from an EMBL/GenBank/DDBJ whole genome shotgun (WGS) entry which is preliminary data.</text>
</comment>
<feature type="transmembrane region" description="Helical" evidence="8">
    <location>
        <begin position="141"/>
        <end position="171"/>
    </location>
</feature>
<keyword evidence="4" id="KW-0808">Transferase</keyword>
<dbReference type="GO" id="GO:0016763">
    <property type="term" value="F:pentosyltransferase activity"/>
    <property type="evidence" value="ECO:0007669"/>
    <property type="project" value="TreeGrafter"/>
</dbReference>
<feature type="transmembrane region" description="Helical" evidence="8">
    <location>
        <begin position="234"/>
        <end position="252"/>
    </location>
</feature>
<keyword evidence="2" id="KW-1003">Cell membrane</keyword>
<dbReference type="GO" id="GO:0005886">
    <property type="term" value="C:plasma membrane"/>
    <property type="evidence" value="ECO:0007669"/>
    <property type="project" value="UniProtKB-SubCell"/>
</dbReference>
<evidence type="ECO:0000313" key="9">
    <source>
        <dbReference type="EMBL" id="OGK40795.1"/>
    </source>
</evidence>
<dbReference type="PANTHER" id="PTHR33908:SF11">
    <property type="entry name" value="MEMBRANE PROTEIN"/>
    <property type="match status" value="1"/>
</dbReference>
<keyword evidence="3" id="KW-0328">Glycosyltransferase</keyword>
<protein>
    <recommendedName>
        <fullName evidence="11">Glycosyltransferase RgtA/B/C/D-like domain-containing protein</fullName>
    </recommendedName>
</protein>
<dbReference type="EMBL" id="MGAG01000018">
    <property type="protein sequence ID" value="OGK40795.1"/>
    <property type="molecule type" value="Genomic_DNA"/>
</dbReference>
<dbReference type="PANTHER" id="PTHR33908">
    <property type="entry name" value="MANNOSYLTRANSFERASE YKCB-RELATED"/>
    <property type="match status" value="1"/>
</dbReference>
<evidence type="ECO:0000256" key="6">
    <source>
        <dbReference type="ARBA" id="ARBA00022989"/>
    </source>
</evidence>
<keyword evidence="6 8" id="KW-1133">Transmembrane helix</keyword>
<comment type="subcellular location">
    <subcellularLocation>
        <location evidence="1">Cell membrane</location>
        <topology evidence="1">Multi-pass membrane protein</topology>
    </subcellularLocation>
</comment>
<dbReference type="AlphaFoldDB" id="A0A1F7IBR1"/>
<dbReference type="STRING" id="1802056.A2954_05660"/>
<evidence type="ECO:0000256" key="4">
    <source>
        <dbReference type="ARBA" id="ARBA00022679"/>
    </source>
</evidence>